<keyword evidence="1" id="KW-1185">Reference proteome</keyword>
<accession>A0A183CJR1</accession>
<reference evidence="1" key="1">
    <citation type="submission" date="2013-12" db="EMBL/GenBank/DDBJ databases">
        <authorList>
            <person name="Aslett M."/>
        </authorList>
    </citation>
    <scope>NUCLEOTIDE SEQUENCE [LARGE SCALE GENOMIC DNA]</scope>
    <source>
        <strain evidence="1">Lindley</strain>
    </source>
</reference>
<dbReference type="Proteomes" id="UP000050741">
    <property type="component" value="Unassembled WGS sequence"/>
</dbReference>
<name>A0A183CJR1_GLOPA</name>
<protein>
    <submittedName>
        <fullName evidence="2">Uncharacterized protein</fullName>
    </submittedName>
</protein>
<reference evidence="2" key="3">
    <citation type="submission" date="2016-06" db="UniProtKB">
        <authorList>
            <consortium name="WormBaseParasite"/>
        </authorList>
    </citation>
    <scope>IDENTIFICATION</scope>
</reference>
<sequence>MACRHEDNAAKCCYVRWSRLETDCRGGTKVKPEDGWQIEPIRLLKTHTASAIGNHCRIKLLLLKRGSGT</sequence>
<proteinExistence type="predicted"/>
<organism evidence="1 2">
    <name type="scientific">Globodera pallida</name>
    <name type="common">Potato cyst nematode worm</name>
    <name type="synonym">Heterodera pallida</name>
    <dbReference type="NCBI Taxonomy" id="36090"/>
    <lineage>
        <taxon>Eukaryota</taxon>
        <taxon>Metazoa</taxon>
        <taxon>Ecdysozoa</taxon>
        <taxon>Nematoda</taxon>
        <taxon>Chromadorea</taxon>
        <taxon>Rhabditida</taxon>
        <taxon>Tylenchina</taxon>
        <taxon>Tylenchomorpha</taxon>
        <taxon>Tylenchoidea</taxon>
        <taxon>Heteroderidae</taxon>
        <taxon>Heteroderinae</taxon>
        <taxon>Globodera</taxon>
    </lineage>
</organism>
<dbReference type="AlphaFoldDB" id="A0A183CJR1"/>
<reference evidence="1" key="2">
    <citation type="submission" date="2014-05" db="EMBL/GenBank/DDBJ databases">
        <title>The genome and life-stage specific transcriptomes of Globodera pallida elucidate key aspects of plant parasitism by a cyst nematode.</title>
        <authorList>
            <person name="Cotton J.A."/>
            <person name="Lilley C.J."/>
            <person name="Jones L.M."/>
            <person name="Kikuchi T."/>
            <person name="Reid A.J."/>
            <person name="Thorpe P."/>
            <person name="Tsai I.J."/>
            <person name="Beasley H."/>
            <person name="Blok V."/>
            <person name="Cock P.J.A."/>
            <person name="Van den Akker S.E."/>
            <person name="Holroyd N."/>
            <person name="Hunt M."/>
            <person name="Mantelin S."/>
            <person name="Naghra H."/>
            <person name="Pain A."/>
            <person name="Palomares-Rius J.E."/>
            <person name="Zarowiecki M."/>
            <person name="Berriman M."/>
            <person name="Jones J.T."/>
            <person name="Urwin P.E."/>
        </authorList>
    </citation>
    <scope>NUCLEOTIDE SEQUENCE [LARGE SCALE GENOMIC DNA]</scope>
    <source>
        <strain evidence="1">Lindley</strain>
    </source>
</reference>
<evidence type="ECO:0000313" key="2">
    <source>
        <dbReference type="WBParaSite" id="GPLIN_001311700"/>
    </source>
</evidence>
<dbReference type="WBParaSite" id="GPLIN_001311700">
    <property type="protein sequence ID" value="GPLIN_001311700"/>
    <property type="gene ID" value="GPLIN_001311700"/>
</dbReference>
<evidence type="ECO:0000313" key="1">
    <source>
        <dbReference type="Proteomes" id="UP000050741"/>
    </source>
</evidence>